<dbReference type="GO" id="GO:0006508">
    <property type="term" value="P:proteolysis"/>
    <property type="evidence" value="ECO:0007669"/>
    <property type="project" value="UniProtKB-KW"/>
</dbReference>
<dbReference type="InterPro" id="IPR018202">
    <property type="entry name" value="Ser_caboxypep_ser_AS"/>
</dbReference>
<evidence type="ECO:0000256" key="1">
    <source>
        <dbReference type="ARBA" id="ARBA00009431"/>
    </source>
</evidence>
<evidence type="ECO:0000313" key="9">
    <source>
        <dbReference type="EMBL" id="KPI94603.1"/>
    </source>
</evidence>
<evidence type="ECO:0000256" key="4">
    <source>
        <dbReference type="ARBA" id="ARBA00022729"/>
    </source>
</evidence>
<dbReference type="PROSITE" id="PS00131">
    <property type="entry name" value="CARBOXYPEPT_SER_SER"/>
    <property type="match status" value="3"/>
</dbReference>
<sequence>MQRGVSYEQLMVFLRLIRALPSLYRLVPRRNRTLTLKRFWDVAATKLNAIKGGAFKSSFDWSQYLQYIRLRIKQRITEIVYERKITLVIEDDLIPVSEVDRLIMCYLNSEDDDDEINYIFDPTKSKFWEECTSKPAVVRKRRHSASDDVIVKRWKQSPTSSEETNDDAKALDDVCDKHPRNADSDDMEFEAPAILRRCHSFTDMSDAIEFDRKMKLEVQAERTKTDPESVEKREIEEIRNIRLISVTMRETLVDCMRIILVTNTFREILKNNPSVNCKVVLSREKITELLNSLDPSKIKVQMINNTDAKDTKILSYNEINVDDNKTKIDITIKSKTKVNTSQEKTNNETEHLEPLVLTPYIEQGRINEARNASFVNPKTFLGFKSYSGYFTVNKTYNSNMFFWYFPIVDKPVGETPWIIWLQGGPGASSMTGLFEEIGPLKMDAKLNLARNPYSWLQNHSLLFFDNPVGVGFSFTDDKRGYVRDMPTYSSQLYIAFHQFVQMFPELKEAPLYIAGESYAGKYVPALGLEIHKRIHLPEHRVNFKGLMIGNAYVDPAVIPLTVRPFYNLGLIGKEQVEMLRPMSNAVAEHVAAKNSSLAKNKWINLISLLLMLTHQQHGYNFLRYELGVGRYVKFLNRMDIQKAIHVRRTNYSFVNMIVNYQLNSDFLSSSKPHFETLLEHYRVLAYCGHLDLMMPCVTNSENYRTWKWNETEKFINATRLPYLYSNKLAGYHKTGGGLTEVVFIGAGHMVPMDVPAPARDLITKWTHNQKLSPSFPRLEASFITKSVTPALILTPLIEANKTEEARKLASVDPLLIKITESVTPALILTPLIEANKTEEARKLASVDPLLFLNVTSYSGFLTVDKKYNSNLFFWYFPVPDKPVDKTPWIIWLQGGPGATSLVGVFDEVGPFEYKKDLGLKKRDSSWCREYSMVFIDNPVGAGFSFTDSNDGFARNMSMYSNQLYTSVQQLVVLFPELQSSELYVAGESYGGHYIPAFANKALQEMNEHGKIPFNLKGLIMGNPALDRKGETNFTSVFYNWGLIDRQGVIAASSLQEQFIQAVQKGNSSAAVELRNSLLDKLQQIAFKPDTYNVLKSYRDLEDFSEYIALENVREALHVGSIRFTFSNHSVHTYIVEDFLNPMSPIMSSVLEHCRVLIYCGQLDLTTPCVPAAEWRRQHWHWSGRDVFLRAPRTPWWYNESRAGFVKTGGGFTEVLVQDAGHLSPIDKPVQVQQLVSYFIRGLDLPTPPNYQVDPKNTPEYTVPDNQETVPDSGTGYKTGLIVSVSVNVLLIMGLLVLVVFAVRWRRRNEDFFYSPLSDGILSMTVVFTVSSARVRKSVRRLCDKFQFLKLVKGHLLVGVPKKLAPVQPSTRVETALISQLIICTEHYLLPELPPGEAPEPILTFMEKTYHSGRVRAGYDAGEPLLLTPYIEEKKLEEARKAAFVDPGYTLPDMESYAGYLTVNKEYNSNLWFWYFPVADKPISETPLILWLQGGPGASSLYGLFTEIGPFRVTENSNLEEMKYSWGKNHSLLFIDNPVGTGFSFTDDDRGYSTNQTTIGENLYAALQQFLTLFPELRKAPLTLAGESYAGKHIPSLAVQILWHREEQEPVNLQGLAIGNGFIDPLTLQRYSHFVREVGLLDDKAADAMNHLETAVIQFINNGEMLKAYAYYNYLLQLFISESRLGNLYNYLQDDISLQGSYVDFIQRDEVRRALHVGNTNFTSIGVVYKKLVPDFMGSAKHWLEELLENYRVMIYNGHLDIIVAYHPSVNTYNALSFSGTADFKSAKRMPWYHGGRVAGYYKRAGNLTEVMVRGAGHMVPTDQPPAALGLISAFVRGVELDKDTSALVDEKNSQQRRRQLPTN</sequence>
<evidence type="ECO:0000256" key="8">
    <source>
        <dbReference type="SAM" id="Phobius"/>
    </source>
</evidence>
<accession>A0A194PNP2</accession>
<keyword evidence="10" id="KW-1185">Reference proteome</keyword>
<evidence type="ECO:0000256" key="2">
    <source>
        <dbReference type="ARBA" id="ARBA00022645"/>
    </source>
</evidence>
<keyword evidence="2 7" id="KW-0121">Carboxypeptidase</keyword>
<protein>
    <recommendedName>
        <fullName evidence="7">Carboxypeptidase</fullName>
        <ecNumber evidence="7">3.4.16.-</ecNumber>
    </recommendedName>
</protein>
<dbReference type="Proteomes" id="UP000053268">
    <property type="component" value="Unassembled WGS sequence"/>
</dbReference>
<organism evidence="9 10">
    <name type="scientific">Papilio xuthus</name>
    <name type="common">Asian swallowtail butterfly</name>
    <dbReference type="NCBI Taxonomy" id="66420"/>
    <lineage>
        <taxon>Eukaryota</taxon>
        <taxon>Metazoa</taxon>
        <taxon>Ecdysozoa</taxon>
        <taxon>Arthropoda</taxon>
        <taxon>Hexapoda</taxon>
        <taxon>Insecta</taxon>
        <taxon>Pterygota</taxon>
        <taxon>Neoptera</taxon>
        <taxon>Endopterygota</taxon>
        <taxon>Lepidoptera</taxon>
        <taxon>Glossata</taxon>
        <taxon>Ditrysia</taxon>
        <taxon>Papilionoidea</taxon>
        <taxon>Papilionidae</taxon>
        <taxon>Papilioninae</taxon>
        <taxon>Papilio</taxon>
    </lineage>
</organism>
<evidence type="ECO:0000256" key="6">
    <source>
        <dbReference type="ARBA" id="ARBA00023180"/>
    </source>
</evidence>
<keyword evidence="5 7" id="KW-0378">Hydrolase</keyword>
<gene>
    <name evidence="9" type="ORF">RR46_05855</name>
</gene>
<dbReference type="EMBL" id="KQ459598">
    <property type="protein sequence ID" value="KPI94603.1"/>
    <property type="molecule type" value="Genomic_DNA"/>
</dbReference>
<dbReference type="Gene3D" id="3.40.50.1820">
    <property type="entry name" value="alpha/beta hydrolase"/>
    <property type="match status" value="3"/>
</dbReference>
<dbReference type="STRING" id="66420.A0A194PNP2"/>
<keyword evidence="8" id="KW-1133">Transmembrane helix</keyword>
<evidence type="ECO:0000256" key="5">
    <source>
        <dbReference type="ARBA" id="ARBA00022801"/>
    </source>
</evidence>
<keyword evidence="8" id="KW-0472">Membrane</keyword>
<dbReference type="PANTHER" id="PTHR11802:SF472">
    <property type="entry name" value="SERINE CARBOXYPEPTIDASE CPVL-RELATED"/>
    <property type="match status" value="1"/>
</dbReference>
<keyword evidence="4" id="KW-0732">Signal</keyword>
<name>A0A194PNP2_PAPXU</name>
<reference evidence="9 10" key="1">
    <citation type="journal article" date="2015" name="Nat. Commun.">
        <title>Outbred genome sequencing and CRISPR/Cas9 gene editing in butterflies.</title>
        <authorList>
            <person name="Li X."/>
            <person name="Fan D."/>
            <person name="Zhang W."/>
            <person name="Liu G."/>
            <person name="Zhang L."/>
            <person name="Zhao L."/>
            <person name="Fang X."/>
            <person name="Chen L."/>
            <person name="Dong Y."/>
            <person name="Chen Y."/>
            <person name="Ding Y."/>
            <person name="Zhao R."/>
            <person name="Feng M."/>
            <person name="Zhu Y."/>
            <person name="Feng Y."/>
            <person name="Jiang X."/>
            <person name="Zhu D."/>
            <person name="Xiang H."/>
            <person name="Feng X."/>
            <person name="Li S."/>
            <person name="Wang J."/>
            <person name="Zhang G."/>
            <person name="Kronforst M.R."/>
            <person name="Wang W."/>
        </authorList>
    </citation>
    <scope>NUCLEOTIDE SEQUENCE [LARGE SCALE GENOMIC DNA]</scope>
    <source>
        <strain evidence="9">Ya'a_city_454_Px</strain>
        <tissue evidence="9">Whole body</tissue>
    </source>
</reference>
<dbReference type="PRINTS" id="PR00724">
    <property type="entry name" value="CRBOXYPTASEC"/>
</dbReference>
<keyword evidence="3 7" id="KW-0645">Protease</keyword>
<comment type="similarity">
    <text evidence="1 7">Belongs to the peptidase S10 family.</text>
</comment>
<dbReference type="EC" id="3.4.16.-" evidence="7"/>
<dbReference type="InterPro" id="IPR033124">
    <property type="entry name" value="Ser_caboxypep_his_AS"/>
</dbReference>
<dbReference type="Pfam" id="PF00450">
    <property type="entry name" value="Peptidase_S10"/>
    <property type="match status" value="3"/>
</dbReference>
<evidence type="ECO:0000256" key="3">
    <source>
        <dbReference type="ARBA" id="ARBA00022670"/>
    </source>
</evidence>
<dbReference type="PANTHER" id="PTHR11802">
    <property type="entry name" value="SERINE PROTEASE FAMILY S10 SERINE CARBOXYPEPTIDASE"/>
    <property type="match status" value="1"/>
</dbReference>
<proteinExistence type="inferred from homology"/>
<dbReference type="GO" id="GO:0004185">
    <property type="term" value="F:serine-type carboxypeptidase activity"/>
    <property type="evidence" value="ECO:0007669"/>
    <property type="project" value="UniProtKB-UniRule"/>
</dbReference>
<dbReference type="InterPro" id="IPR029058">
    <property type="entry name" value="AB_hydrolase_fold"/>
</dbReference>
<evidence type="ECO:0000313" key="10">
    <source>
        <dbReference type="Proteomes" id="UP000053268"/>
    </source>
</evidence>
<dbReference type="SUPFAM" id="SSF53474">
    <property type="entry name" value="alpha/beta-Hydrolases"/>
    <property type="match status" value="3"/>
</dbReference>
<dbReference type="PROSITE" id="PS00560">
    <property type="entry name" value="CARBOXYPEPT_SER_HIS"/>
    <property type="match status" value="1"/>
</dbReference>
<evidence type="ECO:0000256" key="7">
    <source>
        <dbReference type="RuleBase" id="RU361156"/>
    </source>
</evidence>
<dbReference type="InterPro" id="IPR001563">
    <property type="entry name" value="Peptidase_S10"/>
</dbReference>
<feature type="transmembrane region" description="Helical" evidence="8">
    <location>
        <begin position="1280"/>
        <end position="1304"/>
    </location>
</feature>
<keyword evidence="8" id="KW-0812">Transmembrane</keyword>
<keyword evidence="6" id="KW-0325">Glycoprotein</keyword>
<feature type="transmembrane region" description="Helical" evidence="8">
    <location>
        <begin position="1311"/>
        <end position="1332"/>
    </location>
</feature>